<evidence type="ECO:0000259" key="1">
    <source>
        <dbReference type="Pfam" id="PF06985"/>
    </source>
</evidence>
<dbReference type="STRING" id="569365.A0A0D2CVV3"/>
<dbReference type="AlphaFoldDB" id="A0A0D2CVV3"/>
<dbReference type="Proteomes" id="UP000054466">
    <property type="component" value="Unassembled WGS sequence"/>
</dbReference>
<dbReference type="HOGENOM" id="CLU_463071_0_0_1"/>
<protein>
    <recommendedName>
        <fullName evidence="1">Heterokaryon incompatibility domain-containing protein</fullName>
    </recommendedName>
</protein>
<dbReference type="InterPro" id="IPR010730">
    <property type="entry name" value="HET"/>
</dbReference>
<dbReference type="Pfam" id="PF06985">
    <property type="entry name" value="HET"/>
    <property type="match status" value="1"/>
</dbReference>
<dbReference type="VEuPathDB" id="FungiDB:PV07_07506"/>
<evidence type="ECO:0000313" key="3">
    <source>
        <dbReference type="Proteomes" id="UP000054466"/>
    </source>
</evidence>
<evidence type="ECO:0000313" key="2">
    <source>
        <dbReference type="EMBL" id="KIW27799.1"/>
    </source>
</evidence>
<accession>A0A0D2CVV3</accession>
<gene>
    <name evidence="2" type="ORF">PV07_07506</name>
</gene>
<dbReference type="PANTHER" id="PTHR10622">
    <property type="entry name" value="HET DOMAIN-CONTAINING PROTEIN"/>
    <property type="match status" value="1"/>
</dbReference>
<dbReference type="PANTHER" id="PTHR10622:SF10">
    <property type="entry name" value="HET DOMAIN-CONTAINING PROTEIN"/>
    <property type="match status" value="1"/>
</dbReference>
<dbReference type="OrthoDB" id="674604at2759"/>
<dbReference type="EMBL" id="KN847043">
    <property type="protein sequence ID" value="KIW27799.1"/>
    <property type="molecule type" value="Genomic_DNA"/>
</dbReference>
<name>A0A0D2CVV3_9EURO</name>
<dbReference type="RefSeq" id="XP_016248015.1">
    <property type="nucleotide sequence ID" value="XM_016394596.1"/>
</dbReference>
<sequence length="589" mass="66899">MRLLDTKTLRLVEFSLPPAEYAILSHTWGEEEVTLHDLTADSARRLRGWQKILRCCNLAARDGWQYVWIDTCCIDKSSSAELSEAINSMFSWYRTSSICYVYMSDVSCTSQRFNAAEFRGSRWFSRGWTLQELIAPAFALFLNSAWQELGSRSALSVDVEIATGISRSNLVNYKHCSIATRMSWAAHRATTRVEDQAYCLLGLFGINMALLYGEGSNAFQRLQLEIIRSSDDESIFAWNNHVDNFGAELFARSPSWFRFSGHIEPYTGGDDADRSDFVMTNRGLNISVKLLDYCGEKFARPRFGGMGPDVFAYSFEPAIHALWLLKCRSTKTGNQLGIYLLKELDGRYHRNQRLSIVEFGGRFCRTTDWKLGPRKDIYVRSSPADGLQHFNERPATLRLNFVFPPTKIAMGRVVFSKLRILGNALNFPLYQTYGHLLTPRNYKVVEEDVFPFVEEEPCEMEGLDNLGHRLGRIAITAITENAATLYFFEVHSATHSVICAILVCAWTKCPVVGLFRYSDSVEFHLFLENIAAYPRDPAHLTEIARLPLESMGQTVVAECTPRSCESWRTQDTIAGLIRLSFQDGVPFEV</sequence>
<organism evidence="2 3">
    <name type="scientific">Cladophialophora immunda</name>
    <dbReference type="NCBI Taxonomy" id="569365"/>
    <lineage>
        <taxon>Eukaryota</taxon>
        <taxon>Fungi</taxon>
        <taxon>Dikarya</taxon>
        <taxon>Ascomycota</taxon>
        <taxon>Pezizomycotina</taxon>
        <taxon>Eurotiomycetes</taxon>
        <taxon>Chaetothyriomycetidae</taxon>
        <taxon>Chaetothyriales</taxon>
        <taxon>Herpotrichiellaceae</taxon>
        <taxon>Cladophialophora</taxon>
    </lineage>
</organism>
<feature type="domain" description="Heterokaryon incompatibility" evidence="1">
    <location>
        <begin position="21"/>
        <end position="110"/>
    </location>
</feature>
<reference evidence="2 3" key="1">
    <citation type="submission" date="2015-01" db="EMBL/GenBank/DDBJ databases">
        <title>The Genome Sequence of Cladophialophora immunda CBS83496.</title>
        <authorList>
            <consortium name="The Broad Institute Genomics Platform"/>
            <person name="Cuomo C."/>
            <person name="de Hoog S."/>
            <person name="Gorbushina A."/>
            <person name="Stielow B."/>
            <person name="Teixiera M."/>
            <person name="Abouelleil A."/>
            <person name="Chapman S.B."/>
            <person name="Priest M."/>
            <person name="Young S.K."/>
            <person name="Wortman J."/>
            <person name="Nusbaum C."/>
            <person name="Birren B."/>
        </authorList>
    </citation>
    <scope>NUCLEOTIDE SEQUENCE [LARGE SCALE GENOMIC DNA]</scope>
    <source>
        <strain evidence="2 3">CBS 83496</strain>
    </source>
</reference>
<proteinExistence type="predicted"/>
<dbReference type="GeneID" id="27346700"/>
<keyword evidence="3" id="KW-1185">Reference proteome</keyword>